<evidence type="ECO:0000313" key="4">
    <source>
        <dbReference type="Proteomes" id="UP000824334"/>
    </source>
</evidence>
<proteinExistence type="predicted"/>
<gene>
    <name evidence="3" type="ORF">KWG56_10080</name>
</gene>
<keyword evidence="2" id="KW-0472">Membrane</keyword>
<feature type="region of interest" description="Disordered" evidence="1">
    <location>
        <begin position="1"/>
        <end position="77"/>
    </location>
</feature>
<sequence length="259" mass="27884">MAEPGDPKGPAGVNHDQDLDDLVGFASPRALAGRPREAQSDAIITPVFTPTDDPVDEREPDLFDPPEPAPLTPAFAEPVEPLEPGPFDRTETFGAPLETRFSADRKRRVRAQTEPQTQFQPDRPVPSAAPVAAMREALAREEQAERKASAPAAPMGLYAIYVLILLAVPTFGASAVLALLAVTVRRASDDALARSHFIYQQRTLWIAAVTAVVGALLVVVNVGVFVLFLLALWVLARAASGVWKLKDGKPVANPRTLLF</sequence>
<feature type="transmembrane region" description="Helical" evidence="2">
    <location>
        <begin position="158"/>
        <end position="182"/>
    </location>
</feature>
<dbReference type="GeneID" id="94375617"/>
<evidence type="ECO:0000313" key="3">
    <source>
        <dbReference type="EMBL" id="QYC08987.1"/>
    </source>
</evidence>
<dbReference type="Proteomes" id="UP000824334">
    <property type="component" value="Chromosome"/>
</dbReference>
<organism evidence="3 4">
    <name type="scientific">Brevundimonas nasdae</name>
    <dbReference type="NCBI Taxonomy" id="172043"/>
    <lineage>
        <taxon>Bacteria</taxon>
        <taxon>Pseudomonadati</taxon>
        <taxon>Pseudomonadota</taxon>
        <taxon>Alphaproteobacteria</taxon>
        <taxon>Caulobacterales</taxon>
        <taxon>Caulobacteraceae</taxon>
        <taxon>Brevundimonas</taxon>
    </lineage>
</organism>
<keyword evidence="4" id="KW-1185">Reference proteome</keyword>
<dbReference type="RefSeq" id="WP_219354659.1">
    <property type="nucleotide sequence ID" value="NZ_CP080034.1"/>
</dbReference>
<feature type="transmembrane region" description="Helical" evidence="2">
    <location>
        <begin position="203"/>
        <end position="236"/>
    </location>
</feature>
<protein>
    <submittedName>
        <fullName evidence="3">Uncharacterized protein</fullName>
    </submittedName>
</protein>
<keyword evidence="2" id="KW-0812">Transmembrane</keyword>
<name>A0ABX8TFX4_9CAUL</name>
<accession>A0ABX8TFX4</accession>
<evidence type="ECO:0000256" key="2">
    <source>
        <dbReference type="SAM" id="Phobius"/>
    </source>
</evidence>
<feature type="region of interest" description="Disordered" evidence="1">
    <location>
        <begin position="102"/>
        <end position="126"/>
    </location>
</feature>
<evidence type="ECO:0000256" key="1">
    <source>
        <dbReference type="SAM" id="MobiDB-lite"/>
    </source>
</evidence>
<dbReference type="EMBL" id="CP080034">
    <property type="protein sequence ID" value="QYC08987.1"/>
    <property type="molecule type" value="Genomic_DNA"/>
</dbReference>
<feature type="compositionally biased region" description="Acidic residues" evidence="1">
    <location>
        <begin position="53"/>
        <end position="64"/>
    </location>
</feature>
<reference evidence="3 4" key="1">
    <citation type="submission" date="2021-07" db="EMBL/GenBank/DDBJ databases">
        <title>Isolation and characterization of bacteria from a gold mining with a capacity of golden bioaccumulation.</title>
        <authorList>
            <person name="Yang X.J."/>
        </authorList>
    </citation>
    <scope>NUCLEOTIDE SEQUENCE [LARGE SCALE GENOMIC DNA]</scope>
    <source>
        <strain evidence="3 4">Au29</strain>
    </source>
</reference>
<keyword evidence="2" id="KW-1133">Transmembrane helix</keyword>